<keyword evidence="1" id="KW-1133">Transmembrane helix</keyword>
<evidence type="ECO:0000313" key="3">
    <source>
        <dbReference type="Proteomes" id="UP000178615"/>
    </source>
</evidence>
<comment type="caution">
    <text evidence="2">The sequence shown here is derived from an EMBL/GenBank/DDBJ whole genome shotgun (WGS) entry which is preliminary data.</text>
</comment>
<dbReference type="EMBL" id="MEUV01000030">
    <property type="protein sequence ID" value="OGC45509.1"/>
    <property type="molecule type" value="Genomic_DNA"/>
</dbReference>
<evidence type="ECO:0000313" key="2">
    <source>
        <dbReference type="EMBL" id="OGC45509.1"/>
    </source>
</evidence>
<organism evidence="2 3">
    <name type="scientific">candidate division WWE3 bacterium RBG_19FT_COMBO_34_6</name>
    <dbReference type="NCBI Taxonomy" id="1802612"/>
    <lineage>
        <taxon>Bacteria</taxon>
        <taxon>Katanobacteria</taxon>
    </lineage>
</organism>
<proteinExistence type="predicted"/>
<dbReference type="Proteomes" id="UP000178615">
    <property type="component" value="Unassembled WGS sequence"/>
</dbReference>
<gene>
    <name evidence="2" type="ORF">A2V49_04755</name>
</gene>
<keyword evidence="1" id="KW-0472">Membrane</keyword>
<sequence length="205" mass="23418">MKKILVILFILLIIIGAIVLFIYIISKKNGVQKVNNTEYYPVEIARKAAEDNLSVFESWRGVSIEGTFTMYDTQYTPSAYLFTVKDYYGKAGYLVISATNKGGPLIESSKSPDNPQINLVNLIAQVAQETRHVPADLKSQLIYLGTKDYLAKIEIREGSDLAIKYYKLNSAGNFLLTDDEIKERYSFYMSMMDKESDKNWEKYLK</sequence>
<reference evidence="2 3" key="1">
    <citation type="journal article" date="2016" name="Nat. Commun.">
        <title>Thousands of microbial genomes shed light on interconnected biogeochemical processes in an aquifer system.</title>
        <authorList>
            <person name="Anantharaman K."/>
            <person name="Brown C.T."/>
            <person name="Hug L.A."/>
            <person name="Sharon I."/>
            <person name="Castelle C.J."/>
            <person name="Probst A.J."/>
            <person name="Thomas B.C."/>
            <person name="Singh A."/>
            <person name="Wilkins M.J."/>
            <person name="Karaoz U."/>
            <person name="Brodie E.L."/>
            <person name="Williams K.H."/>
            <person name="Hubbard S.S."/>
            <person name="Banfield J.F."/>
        </authorList>
    </citation>
    <scope>NUCLEOTIDE SEQUENCE [LARGE SCALE GENOMIC DNA]</scope>
</reference>
<feature type="transmembrane region" description="Helical" evidence="1">
    <location>
        <begin position="6"/>
        <end position="25"/>
    </location>
</feature>
<evidence type="ECO:0000256" key="1">
    <source>
        <dbReference type="SAM" id="Phobius"/>
    </source>
</evidence>
<accession>A0A1F4UKT3</accession>
<keyword evidence="1" id="KW-0812">Transmembrane</keyword>
<protein>
    <submittedName>
        <fullName evidence="2">Uncharacterized protein</fullName>
    </submittedName>
</protein>
<name>A0A1F4UKT3_UNCKA</name>
<dbReference type="AlphaFoldDB" id="A0A1F4UKT3"/>